<organism evidence="1 2">
    <name type="scientific">Clostridium neonatale</name>
    <dbReference type="NCBI Taxonomy" id="137838"/>
    <lineage>
        <taxon>Bacteria</taxon>
        <taxon>Bacillati</taxon>
        <taxon>Bacillota</taxon>
        <taxon>Clostridia</taxon>
        <taxon>Eubacteriales</taxon>
        <taxon>Clostridiaceae</taxon>
        <taxon>Clostridium</taxon>
    </lineage>
</organism>
<accession>A0AA86JLF7</accession>
<dbReference type="EMBL" id="CAKJVE010000004">
    <property type="protein sequence ID" value="CAG9708083.1"/>
    <property type="molecule type" value="Genomic_DNA"/>
</dbReference>
<gene>
    <name evidence="1" type="ORF">CNEO_43405</name>
</gene>
<dbReference type="Proteomes" id="UP000789738">
    <property type="component" value="Unassembled WGS sequence"/>
</dbReference>
<protein>
    <submittedName>
        <fullName evidence="1">Uncharacterized protein</fullName>
    </submittedName>
</protein>
<evidence type="ECO:0000313" key="2">
    <source>
        <dbReference type="Proteomes" id="UP000789738"/>
    </source>
</evidence>
<dbReference type="RefSeq" id="WP_370468869.1">
    <property type="nucleotide sequence ID" value="NZ_CAKJVE010000004.1"/>
</dbReference>
<sequence>MIRTVLEHIKIKKLKNLKNSKKLNFYIDKKESIESEKYLKC</sequence>
<reference evidence="1" key="1">
    <citation type="submission" date="2021-10" db="EMBL/GenBank/DDBJ databases">
        <authorList>
            <person name="Mesa V."/>
        </authorList>
    </citation>
    <scope>NUCLEOTIDE SEQUENCE</scope>
    <source>
        <strain evidence="1">CC3_PB</strain>
    </source>
</reference>
<comment type="caution">
    <text evidence="1">The sequence shown here is derived from an EMBL/GenBank/DDBJ whole genome shotgun (WGS) entry which is preliminary data.</text>
</comment>
<name>A0AA86JLF7_9CLOT</name>
<evidence type="ECO:0000313" key="1">
    <source>
        <dbReference type="EMBL" id="CAG9708083.1"/>
    </source>
</evidence>
<proteinExistence type="predicted"/>
<dbReference type="AlphaFoldDB" id="A0AA86JLF7"/>